<organism evidence="1">
    <name type="scientific">freshwater metagenome</name>
    <dbReference type="NCBI Taxonomy" id="449393"/>
    <lineage>
        <taxon>unclassified sequences</taxon>
        <taxon>metagenomes</taxon>
        <taxon>ecological metagenomes</taxon>
    </lineage>
</organism>
<accession>A0A6J6XGG5</accession>
<protein>
    <submittedName>
        <fullName evidence="1">Unannotated protein</fullName>
    </submittedName>
</protein>
<sequence length="74" mass="8030">MGFGLSRRTIGGIAVIHRDNALIRNDVPGNTATDAHGTKSFAITQTINVHRAWLVIDQRLQNLGTVMNSVLAHP</sequence>
<evidence type="ECO:0000313" key="1">
    <source>
        <dbReference type="EMBL" id="CAB4794843.1"/>
    </source>
</evidence>
<gene>
    <name evidence="1" type="ORF">UFOPK3024_00244</name>
</gene>
<proteinExistence type="predicted"/>
<name>A0A6J6XGG5_9ZZZZ</name>
<reference evidence="1" key="1">
    <citation type="submission" date="2020-05" db="EMBL/GenBank/DDBJ databases">
        <authorList>
            <person name="Chiriac C."/>
            <person name="Salcher M."/>
            <person name="Ghai R."/>
            <person name="Kavagutti S V."/>
        </authorList>
    </citation>
    <scope>NUCLEOTIDE SEQUENCE</scope>
</reference>
<dbReference type="EMBL" id="CAFAAK010000030">
    <property type="protein sequence ID" value="CAB4794843.1"/>
    <property type="molecule type" value="Genomic_DNA"/>
</dbReference>
<dbReference type="AlphaFoldDB" id="A0A6J6XGG5"/>